<evidence type="ECO:0000313" key="3">
    <source>
        <dbReference type="Proteomes" id="UP000249794"/>
    </source>
</evidence>
<name>A0A2W4XAF0_9CYAN</name>
<organism evidence="2 3">
    <name type="scientific">Phormidesmis priestleyi</name>
    <dbReference type="NCBI Taxonomy" id="268141"/>
    <lineage>
        <taxon>Bacteria</taxon>
        <taxon>Bacillati</taxon>
        <taxon>Cyanobacteriota</taxon>
        <taxon>Cyanophyceae</taxon>
        <taxon>Leptolyngbyales</taxon>
        <taxon>Leptolyngbyaceae</taxon>
        <taxon>Phormidesmis</taxon>
    </lineage>
</organism>
<dbReference type="Proteomes" id="UP000249794">
    <property type="component" value="Unassembled WGS sequence"/>
</dbReference>
<comment type="caution">
    <text evidence="2">The sequence shown here is derived from an EMBL/GenBank/DDBJ whole genome shotgun (WGS) entry which is preliminary data.</text>
</comment>
<evidence type="ECO:0000313" key="2">
    <source>
        <dbReference type="EMBL" id="PZO54046.1"/>
    </source>
</evidence>
<dbReference type="EMBL" id="QBMP01000122">
    <property type="protein sequence ID" value="PZO54046.1"/>
    <property type="molecule type" value="Genomic_DNA"/>
</dbReference>
<feature type="region of interest" description="Disordered" evidence="1">
    <location>
        <begin position="435"/>
        <end position="460"/>
    </location>
</feature>
<dbReference type="AlphaFoldDB" id="A0A2W4XAF0"/>
<feature type="compositionally biased region" description="Low complexity" evidence="1">
    <location>
        <begin position="435"/>
        <end position="449"/>
    </location>
</feature>
<gene>
    <name evidence="2" type="ORF">DCF15_12205</name>
</gene>
<feature type="compositionally biased region" description="Basic residues" evidence="1">
    <location>
        <begin position="450"/>
        <end position="460"/>
    </location>
</feature>
<protein>
    <submittedName>
        <fullName evidence="2">Uncharacterized protein</fullName>
    </submittedName>
</protein>
<proteinExistence type="predicted"/>
<reference evidence="3" key="1">
    <citation type="submission" date="2018-04" db="EMBL/GenBank/DDBJ databases">
        <authorList>
            <person name="Cornet L."/>
        </authorList>
    </citation>
    <scope>NUCLEOTIDE SEQUENCE [LARGE SCALE GENOMIC DNA]</scope>
</reference>
<sequence length="460" mass="51104">MQRYLAAKQAFSDFVFEAEGEVATALEAFTAEHLKRWAKPILSGLNRTDLAVDMFLSEGKVTDQRVMDRFLQLNPTFLADLSEGIRSFNGLFVVRSLTDGGYEMMNWLTEKDYCVWADSSQPSEVTDRLSPGEIVLARLWPVSESDWVFSGPLTLLGKLGKPKLAVAIGNFKQWFPQQLYGDAPELKEAAWDSVKQQYDDFLTFFGSPPITLSGYELNKKLKVYQAQTTEKRLADAGLDSNQSLREMAENAGLSDQEVTEAIATIGEESSVAQKVLQSNQSLKMVMPEVSLPDELRKAEAVTVFSHPRWGQSFLKDYSRLIEKLGQADQAGEPVDAPDAPSNAGFELLDRWVLKHLEDAQVNAYVWEQLAEGYGSGLERSLRRILSQPAFNLEQDLPKVLAQYGKPLTPELPESASVPIHLHNLFQEAMVSVSKSASQKGAGQMGAGQKQPKKKKSGFGR</sequence>
<evidence type="ECO:0000256" key="1">
    <source>
        <dbReference type="SAM" id="MobiDB-lite"/>
    </source>
</evidence>
<reference evidence="2 3" key="2">
    <citation type="submission" date="2018-06" db="EMBL/GenBank/DDBJ databases">
        <title>Metagenomic assembly of (sub)arctic Cyanobacteria and their associated microbiome from non-axenic cultures.</title>
        <authorList>
            <person name="Baurain D."/>
        </authorList>
    </citation>
    <scope>NUCLEOTIDE SEQUENCE [LARGE SCALE GENOMIC DNA]</scope>
    <source>
        <strain evidence="2">ULC027bin1</strain>
    </source>
</reference>
<accession>A0A2W4XAF0</accession>